<reference evidence="4 5" key="1">
    <citation type="submission" date="2012-07" db="EMBL/GenBank/DDBJ databases">
        <title>The Genome Sequence of Lactobacillus crispatus FB077-07.</title>
        <authorList>
            <consortium name="The Broad Institute Genome Sequencing Platform"/>
            <person name="Earl A."/>
            <person name="Ward D."/>
            <person name="Feldgarden M."/>
            <person name="Gevers D."/>
            <person name="Saerens B."/>
            <person name="Vaneechoutte M."/>
            <person name="Walker B."/>
            <person name="Young S.K."/>
            <person name="Zeng Q."/>
            <person name="Gargeya S."/>
            <person name="Fitzgerald M."/>
            <person name="Haas B."/>
            <person name="Abouelleil A."/>
            <person name="Alvarado L."/>
            <person name="Arachchi H.M."/>
            <person name="Berlin A.M."/>
            <person name="Chapman S.B."/>
            <person name="Goldberg J."/>
            <person name="Griggs A."/>
            <person name="Gujja S."/>
            <person name="Hansen M."/>
            <person name="Howarth C."/>
            <person name="Imamovic A."/>
            <person name="Larimer J."/>
            <person name="McCowen C."/>
            <person name="Montmayeur A."/>
            <person name="Murphy C."/>
            <person name="Neiman D."/>
            <person name="Pearson M."/>
            <person name="Priest M."/>
            <person name="Roberts A."/>
            <person name="Saif S."/>
            <person name="Shea T."/>
            <person name="Sisk P."/>
            <person name="Sykes S."/>
            <person name="Wortman J."/>
            <person name="Nusbaum C."/>
            <person name="Birren B."/>
        </authorList>
    </citation>
    <scope>NUCLEOTIDE SEQUENCE [LARGE SCALE GENOMIC DNA]</scope>
    <source>
        <strain evidence="4 5">FB077-07</strain>
    </source>
</reference>
<dbReference type="InterPro" id="IPR000525">
    <property type="entry name" value="Initiator_Rep_WH1"/>
</dbReference>
<protein>
    <recommendedName>
        <fullName evidence="3">Initiator Rep protein WH1 domain-containing protein</fullName>
    </recommendedName>
</protein>
<dbReference type="InterPro" id="IPR036388">
    <property type="entry name" value="WH-like_DNA-bd_sf"/>
</dbReference>
<dbReference type="Pfam" id="PF01051">
    <property type="entry name" value="Rep3_N"/>
    <property type="match status" value="1"/>
</dbReference>
<sequence>MNEKSGQRNSTKIVSENLRPYNKYAVAKFRNELTDVIYPNFAKSGHQYSQVLLNIIISDANQEKQATLDLDGEEVMKAVNFKSTKHMSLSKALKTLFDDMQTTIDLTTGQAWTKIYFFSEVDYNQKNRRLRIELNTRVIPLLTNLERNYNKTLTYDLASLTGNYVATQLYLLLRQYRQIGRTKKLSMKDVIARFQVPKSYQKKPTYIESRVFKKAIDLLEEKHLFEDIKACPITNPKEIGKSRTGNRGRQKILGYYFTFKTQYDSLEVAPNSDNLIEQQIKSNQEWVDNLRKSLIKLETEISDMSRDLDLPEQEKPMPNFENINIRNMDLSKFDVGSELFKKSSYAQKLLETIEKLQDQKDRLKQELETQKNAQELNNDAIKNSDDESPSW</sequence>
<dbReference type="GO" id="GO:0006270">
    <property type="term" value="P:DNA replication initiation"/>
    <property type="evidence" value="ECO:0007669"/>
    <property type="project" value="InterPro"/>
</dbReference>
<name>K1MD88_9LACO</name>
<accession>K1MD88</accession>
<evidence type="ECO:0000256" key="2">
    <source>
        <dbReference type="SAM" id="MobiDB-lite"/>
    </source>
</evidence>
<dbReference type="AlphaFoldDB" id="K1MD88"/>
<evidence type="ECO:0000313" key="5">
    <source>
        <dbReference type="Proteomes" id="UP000004722"/>
    </source>
</evidence>
<dbReference type="SUPFAM" id="SSF46785">
    <property type="entry name" value="Winged helix' DNA-binding domain"/>
    <property type="match status" value="1"/>
</dbReference>
<dbReference type="Proteomes" id="UP000004722">
    <property type="component" value="Unassembled WGS sequence"/>
</dbReference>
<dbReference type="Gene3D" id="1.10.10.10">
    <property type="entry name" value="Winged helix-like DNA-binding domain superfamily/Winged helix DNA-binding domain"/>
    <property type="match status" value="2"/>
</dbReference>
<evidence type="ECO:0000313" key="4">
    <source>
        <dbReference type="EMBL" id="EKB62192.1"/>
    </source>
</evidence>
<evidence type="ECO:0000259" key="3">
    <source>
        <dbReference type="Pfam" id="PF01051"/>
    </source>
</evidence>
<evidence type="ECO:0000256" key="1">
    <source>
        <dbReference type="ARBA" id="ARBA00038283"/>
    </source>
</evidence>
<proteinExistence type="inferred from homology"/>
<gene>
    <name evidence="4" type="ORF">HMPREF9249_02415</name>
</gene>
<organism evidence="4 5">
    <name type="scientific">Lactobacillus crispatus FB077-07</name>
    <dbReference type="NCBI Taxonomy" id="883092"/>
    <lineage>
        <taxon>Bacteria</taxon>
        <taxon>Bacillati</taxon>
        <taxon>Bacillota</taxon>
        <taxon>Bacilli</taxon>
        <taxon>Lactobacillales</taxon>
        <taxon>Lactobacillaceae</taxon>
        <taxon>Lactobacillus</taxon>
    </lineage>
</organism>
<comment type="caution">
    <text evidence="4">The sequence shown here is derived from an EMBL/GenBank/DDBJ whole genome shotgun (WGS) entry which is preliminary data.</text>
</comment>
<comment type="similarity">
    <text evidence="1">Belongs to the initiator RepB protein family.</text>
</comment>
<feature type="region of interest" description="Disordered" evidence="2">
    <location>
        <begin position="367"/>
        <end position="391"/>
    </location>
</feature>
<feature type="domain" description="Initiator Rep protein WH1" evidence="3">
    <location>
        <begin position="31"/>
        <end position="173"/>
    </location>
</feature>
<feature type="compositionally biased region" description="Polar residues" evidence="2">
    <location>
        <begin position="370"/>
        <end position="381"/>
    </location>
</feature>
<dbReference type="InterPro" id="IPR036390">
    <property type="entry name" value="WH_DNA-bd_sf"/>
</dbReference>
<dbReference type="HOGENOM" id="CLU_705543_0_0_9"/>
<dbReference type="EMBL" id="AGZG01000115">
    <property type="protein sequence ID" value="EKB62192.1"/>
    <property type="molecule type" value="Genomic_DNA"/>
</dbReference>
<dbReference type="RefSeq" id="WP_005729901.1">
    <property type="nucleotide sequence ID" value="NZ_JH932275.1"/>
</dbReference>
<dbReference type="GO" id="GO:0003887">
    <property type="term" value="F:DNA-directed DNA polymerase activity"/>
    <property type="evidence" value="ECO:0007669"/>
    <property type="project" value="InterPro"/>
</dbReference>
<dbReference type="PATRIC" id="fig|883092.3.peg.2397"/>